<reference evidence="2" key="1">
    <citation type="submission" date="2023-03" db="EMBL/GenBank/DDBJ databases">
        <title>Massive genome expansion in bonnet fungi (Mycena s.s.) driven by repeated elements and novel gene families across ecological guilds.</title>
        <authorList>
            <consortium name="Lawrence Berkeley National Laboratory"/>
            <person name="Harder C.B."/>
            <person name="Miyauchi S."/>
            <person name="Viragh M."/>
            <person name="Kuo A."/>
            <person name="Thoen E."/>
            <person name="Andreopoulos B."/>
            <person name="Lu D."/>
            <person name="Skrede I."/>
            <person name="Drula E."/>
            <person name="Henrissat B."/>
            <person name="Morin E."/>
            <person name="Kohler A."/>
            <person name="Barry K."/>
            <person name="LaButti K."/>
            <person name="Morin E."/>
            <person name="Salamov A."/>
            <person name="Lipzen A."/>
            <person name="Mereny Z."/>
            <person name="Hegedus B."/>
            <person name="Baldrian P."/>
            <person name="Stursova M."/>
            <person name="Weitz H."/>
            <person name="Taylor A."/>
            <person name="Grigoriev I.V."/>
            <person name="Nagy L.G."/>
            <person name="Martin F."/>
            <person name="Kauserud H."/>
        </authorList>
    </citation>
    <scope>NUCLEOTIDE SEQUENCE</scope>
    <source>
        <strain evidence="2">CBHHK182m</strain>
    </source>
</reference>
<feature type="region of interest" description="Disordered" evidence="1">
    <location>
        <begin position="1"/>
        <end position="32"/>
    </location>
</feature>
<keyword evidence="3" id="KW-1185">Reference proteome</keyword>
<gene>
    <name evidence="2" type="ORF">B0H16DRAFT_1474191</name>
</gene>
<organism evidence="2 3">
    <name type="scientific">Mycena metata</name>
    <dbReference type="NCBI Taxonomy" id="1033252"/>
    <lineage>
        <taxon>Eukaryota</taxon>
        <taxon>Fungi</taxon>
        <taxon>Dikarya</taxon>
        <taxon>Basidiomycota</taxon>
        <taxon>Agaricomycotina</taxon>
        <taxon>Agaricomycetes</taxon>
        <taxon>Agaricomycetidae</taxon>
        <taxon>Agaricales</taxon>
        <taxon>Marasmiineae</taxon>
        <taxon>Mycenaceae</taxon>
        <taxon>Mycena</taxon>
    </lineage>
</organism>
<proteinExistence type="predicted"/>
<comment type="caution">
    <text evidence="2">The sequence shown here is derived from an EMBL/GenBank/DDBJ whole genome shotgun (WGS) entry which is preliminary data.</text>
</comment>
<accession>A0AAD7MJW5</accession>
<feature type="compositionally biased region" description="Basic and acidic residues" evidence="1">
    <location>
        <begin position="98"/>
        <end position="116"/>
    </location>
</feature>
<evidence type="ECO:0000313" key="3">
    <source>
        <dbReference type="Proteomes" id="UP001215598"/>
    </source>
</evidence>
<dbReference type="Proteomes" id="UP001215598">
    <property type="component" value="Unassembled WGS sequence"/>
</dbReference>
<sequence>MQPLKSQKRQDAKQAQKWAKSSKFQMFQSGEGEVRVNKAGRKGQYPKALADFNGLDDEHCQFGPRQHVEENVLVDFDCYPVQEQGCAKSSGPIHHMTRKDGHKPGGRRKSAEEGERSINSIEIVHARKELEMLSAGPVHYDQLQVQSFETGTL</sequence>
<dbReference type="EMBL" id="JARKIB010000235">
    <property type="protein sequence ID" value="KAJ7720954.1"/>
    <property type="molecule type" value="Genomic_DNA"/>
</dbReference>
<feature type="compositionally biased region" description="Low complexity" evidence="1">
    <location>
        <begin position="15"/>
        <end position="25"/>
    </location>
</feature>
<evidence type="ECO:0000313" key="2">
    <source>
        <dbReference type="EMBL" id="KAJ7720954.1"/>
    </source>
</evidence>
<evidence type="ECO:0000256" key="1">
    <source>
        <dbReference type="SAM" id="MobiDB-lite"/>
    </source>
</evidence>
<protein>
    <submittedName>
        <fullName evidence="2">Uncharacterized protein</fullName>
    </submittedName>
</protein>
<name>A0AAD7MJW5_9AGAR</name>
<dbReference type="AlphaFoldDB" id="A0AAD7MJW5"/>
<feature type="region of interest" description="Disordered" evidence="1">
    <location>
        <begin position="86"/>
        <end position="118"/>
    </location>
</feature>